<keyword evidence="1" id="KW-0540">Nuclease</keyword>
<sequence>MTVKAKKPEHYTHTKKKAHPHQSVAKQTVLPATSRERPGSKRYEPPEQKPLFPWDTHWSAIPTALHDIIYSALASSAVTARSDSTGLLSGKRQAIVLDCEMVGVGHKGLTSELARVSVFDFFTGVLLIDALVKPLLDVKHWRTQWSGITAKDMDEAVASGEALGSSTAARAELFEYMDSQTILIGHALQSHLAALGIRHGATVDSSILAKSAVGAGTKREWAWKTLCKELLKITVQDNGKNGQDAVEYTLAARDVVLWCLQHKAELKSWGEKKRKKHVYKRQKNKRPAVPKMIYASGSDDDDFRGWSTKELNEFCHFPE</sequence>
<dbReference type="InterPro" id="IPR012337">
    <property type="entry name" value="RNaseH-like_sf"/>
</dbReference>
<dbReference type="GO" id="GO:0004527">
    <property type="term" value="F:exonuclease activity"/>
    <property type="evidence" value="ECO:0007669"/>
    <property type="project" value="UniProtKB-KW"/>
</dbReference>
<dbReference type="GO" id="GO:0000027">
    <property type="term" value="P:ribosomal large subunit assembly"/>
    <property type="evidence" value="ECO:0007669"/>
    <property type="project" value="TreeGrafter"/>
</dbReference>
<protein>
    <recommendedName>
        <fullName evidence="5">Exonuclease domain-containing protein</fullName>
    </recommendedName>
</protein>
<dbReference type="CDD" id="cd06137">
    <property type="entry name" value="DEDDh_RNase"/>
    <property type="match status" value="1"/>
</dbReference>
<proteinExistence type="predicted"/>
<dbReference type="SUPFAM" id="SSF53098">
    <property type="entry name" value="Ribonuclease H-like"/>
    <property type="match status" value="1"/>
</dbReference>
<reference evidence="6" key="1">
    <citation type="submission" date="2022-10" db="EMBL/GenBank/DDBJ databases">
        <title>Tapping the CABI collections for fungal endophytes: first genome assemblies for Collariella, Neodidymelliopsis, Ascochyta clinopodiicola, Didymella pomorum, Didymosphaeria variabile, Neocosmospora piperis and Neocucurbitaria cava.</title>
        <authorList>
            <person name="Hill R."/>
        </authorList>
    </citation>
    <scope>NUCLEOTIDE SEQUENCE</scope>
    <source>
        <strain evidence="6">IMI 355091</strain>
    </source>
</reference>
<evidence type="ECO:0000313" key="6">
    <source>
        <dbReference type="EMBL" id="KAJ4406296.1"/>
    </source>
</evidence>
<dbReference type="EMBL" id="JAPEVA010000028">
    <property type="protein sequence ID" value="KAJ4406296.1"/>
    <property type="molecule type" value="Genomic_DNA"/>
</dbReference>
<keyword evidence="3" id="KW-0269">Exonuclease</keyword>
<comment type="caution">
    <text evidence="6">The sequence shown here is derived from an EMBL/GenBank/DDBJ whole genome shotgun (WGS) entry which is preliminary data.</text>
</comment>
<dbReference type="OrthoDB" id="16516at2759"/>
<dbReference type="AlphaFoldDB" id="A0A9W8ZDS8"/>
<dbReference type="SMART" id="SM00479">
    <property type="entry name" value="EXOIII"/>
    <property type="match status" value="1"/>
</dbReference>
<dbReference type="InterPro" id="IPR036397">
    <property type="entry name" value="RNaseH_sf"/>
</dbReference>
<dbReference type="InterPro" id="IPR013520">
    <property type="entry name" value="Ribonucl_H"/>
</dbReference>
<evidence type="ECO:0000259" key="5">
    <source>
        <dbReference type="SMART" id="SM00479"/>
    </source>
</evidence>
<evidence type="ECO:0000256" key="1">
    <source>
        <dbReference type="ARBA" id="ARBA00022722"/>
    </source>
</evidence>
<evidence type="ECO:0000313" key="7">
    <source>
        <dbReference type="Proteomes" id="UP001140510"/>
    </source>
</evidence>
<feature type="domain" description="Exonuclease" evidence="5">
    <location>
        <begin position="93"/>
        <end position="265"/>
    </location>
</feature>
<evidence type="ECO:0000256" key="4">
    <source>
        <dbReference type="SAM" id="MobiDB-lite"/>
    </source>
</evidence>
<evidence type="ECO:0000256" key="2">
    <source>
        <dbReference type="ARBA" id="ARBA00022801"/>
    </source>
</evidence>
<evidence type="ECO:0000256" key="3">
    <source>
        <dbReference type="ARBA" id="ARBA00022839"/>
    </source>
</evidence>
<feature type="region of interest" description="Disordered" evidence="4">
    <location>
        <begin position="1"/>
        <end position="48"/>
    </location>
</feature>
<organism evidence="6 7">
    <name type="scientific">Didymella pomorum</name>
    <dbReference type="NCBI Taxonomy" id="749634"/>
    <lineage>
        <taxon>Eukaryota</taxon>
        <taxon>Fungi</taxon>
        <taxon>Dikarya</taxon>
        <taxon>Ascomycota</taxon>
        <taxon>Pezizomycotina</taxon>
        <taxon>Dothideomycetes</taxon>
        <taxon>Pleosporomycetidae</taxon>
        <taxon>Pleosporales</taxon>
        <taxon>Pleosporineae</taxon>
        <taxon>Didymellaceae</taxon>
        <taxon>Didymella</taxon>
    </lineage>
</organism>
<dbReference type="Gene3D" id="3.30.420.10">
    <property type="entry name" value="Ribonuclease H-like superfamily/Ribonuclease H"/>
    <property type="match status" value="1"/>
</dbReference>
<name>A0A9W8ZDS8_9PLEO</name>
<keyword evidence="7" id="KW-1185">Reference proteome</keyword>
<dbReference type="GO" id="GO:0006364">
    <property type="term" value="P:rRNA processing"/>
    <property type="evidence" value="ECO:0007669"/>
    <property type="project" value="TreeGrafter"/>
</dbReference>
<dbReference type="InterPro" id="IPR047021">
    <property type="entry name" value="REXO1/3/4-like"/>
</dbReference>
<dbReference type="GO" id="GO:0005634">
    <property type="term" value="C:nucleus"/>
    <property type="evidence" value="ECO:0007669"/>
    <property type="project" value="TreeGrafter"/>
</dbReference>
<dbReference type="Proteomes" id="UP001140510">
    <property type="component" value="Unassembled WGS sequence"/>
</dbReference>
<gene>
    <name evidence="6" type="ORF">N0V91_004750</name>
</gene>
<keyword evidence="2" id="KW-0378">Hydrolase</keyword>
<dbReference type="PANTHER" id="PTHR12801">
    <property type="entry name" value="RNA EXONUCLEASE REXO1 / RECO3 FAMILY MEMBER-RELATED"/>
    <property type="match status" value="1"/>
</dbReference>
<dbReference type="PANTHER" id="PTHR12801:SF114">
    <property type="entry name" value="EXONUCLEASE, PUTATIVE (AFU_ORTHOLOGUE AFUA_7G00870)-RELATED"/>
    <property type="match status" value="1"/>
</dbReference>
<feature type="compositionally biased region" description="Basic and acidic residues" evidence="4">
    <location>
        <begin position="1"/>
        <end position="12"/>
    </location>
</feature>
<accession>A0A9W8ZDS8</accession>
<feature type="compositionally biased region" description="Basic and acidic residues" evidence="4">
    <location>
        <begin position="34"/>
        <end position="47"/>
    </location>
</feature>
<dbReference type="GO" id="GO:0003676">
    <property type="term" value="F:nucleic acid binding"/>
    <property type="evidence" value="ECO:0007669"/>
    <property type="project" value="InterPro"/>
</dbReference>